<protein>
    <submittedName>
        <fullName evidence="2">Uncharacterized protein</fullName>
    </submittedName>
</protein>
<dbReference type="AlphaFoldDB" id="A0A9P0HAU8"/>
<gene>
    <name evidence="2" type="ORF">NEZAVI_LOCUS8127</name>
</gene>
<evidence type="ECO:0000313" key="3">
    <source>
        <dbReference type="Proteomes" id="UP001152798"/>
    </source>
</evidence>
<evidence type="ECO:0000313" key="2">
    <source>
        <dbReference type="EMBL" id="CAH1398492.1"/>
    </source>
</evidence>
<reference evidence="2" key="1">
    <citation type="submission" date="2022-01" db="EMBL/GenBank/DDBJ databases">
        <authorList>
            <person name="King R."/>
        </authorList>
    </citation>
    <scope>NUCLEOTIDE SEQUENCE</scope>
</reference>
<dbReference type="Proteomes" id="UP001152798">
    <property type="component" value="Chromosome 4"/>
</dbReference>
<evidence type="ECO:0000256" key="1">
    <source>
        <dbReference type="SAM" id="MobiDB-lite"/>
    </source>
</evidence>
<organism evidence="2 3">
    <name type="scientific">Nezara viridula</name>
    <name type="common">Southern green stink bug</name>
    <name type="synonym">Cimex viridulus</name>
    <dbReference type="NCBI Taxonomy" id="85310"/>
    <lineage>
        <taxon>Eukaryota</taxon>
        <taxon>Metazoa</taxon>
        <taxon>Ecdysozoa</taxon>
        <taxon>Arthropoda</taxon>
        <taxon>Hexapoda</taxon>
        <taxon>Insecta</taxon>
        <taxon>Pterygota</taxon>
        <taxon>Neoptera</taxon>
        <taxon>Paraneoptera</taxon>
        <taxon>Hemiptera</taxon>
        <taxon>Heteroptera</taxon>
        <taxon>Panheteroptera</taxon>
        <taxon>Pentatomomorpha</taxon>
        <taxon>Pentatomoidea</taxon>
        <taxon>Pentatomidae</taxon>
        <taxon>Pentatominae</taxon>
        <taxon>Nezara</taxon>
    </lineage>
</organism>
<accession>A0A9P0HAU8</accession>
<feature type="region of interest" description="Disordered" evidence="1">
    <location>
        <begin position="1"/>
        <end position="29"/>
    </location>
</feature>
<proteinExistence type="predicted"/>
<sequence>MAAILHNNPKTLLRDPSTGVRSKDSSSQLLSGITIRKNTRPPEGPPVLDSILPKHEWLFTDLVINAAQPILYRYTLRHSSRSHKEQGQCPRTARLLHPVRNPLSVTFLRRVGSYVICRSSRTTSLCLERGSDMPMQYINWCKGCIRSLSLIPYYFHQMSGIIMSNMKSIISLRGRGFKTI</sequence>
<dbReference type="EMBL" id="OV725080">
    <property type="protein sequence ID" value="CAH1398492.1"/>
    <property type="molecule type" value="Genomic_DNA"/>
</dbReference>
<keyword evidence="3" id="KW-1185">Reference proteome</keyword>
<name>A0A9P0HAU8_NEZVI</name>